<dbReference type="OrthoDB" id="4353649at2759"/>
<evidence type="ECO:0000313" key="2">
    <source>
        <dbReference type="EMBL" id="OKP04997.1"/>
    </source>
</evidence>
<dbReference type="Pfam" id="PF12013">
    <property type="entry name" value="OrsD"/>
    <property type="match status" value="1"/>
</dbReference>
<reference evidence="2 3" key="1">
    <citation type="submission" date="2016-10" db="EMBL/GenBank/DDBJ databases">
        <title>Genome sequence of the ascomycete fungus Penicillium subrubescens.</title>
        <authorList>
            <person name="De Vries R.P."/>
            <person name="Peng M."/>
            <person name="Dilokpimol A."/>
            <person name="Hilden K."/>
            <person name="Makela M.R."/>
            <person name="Grigoriev I."/>
            <person name="Riley R."/>
            <person name="Granchi Z."/>
        </authorList>
    </citation>
    <scope>NUCLEOTIDE SEQUENCE [LARGE SCALE GENOMIC DNA]</scope>
    <source>
        <strain evidence="2 3">CBS 132785</strain>
    </source>
</reference>
<dbReference type="Proteomes" id="UP000186955">
    <property type="component" value="Unassembled WGS sequence"/>
</dbReference>
<feature type="domain" description="C2H2-type" evidence="1">
    <location>
        <begin position="98"/>
        <end position="119"/>
    </location>
</feature>
<comment type="caution">
    <text evidence="2">The sequence shown here is derived from an EMBL/GenBank/DDBJ whole genome shotgun (WGS) entry which is preliminary data.</text>
</comment>
<dbReference type="EMBL" id="MNBE01000607">
    <property type="protein sequence ID" value="OKP04997.1"/>
    <property type="molecule type" value="Genomic_DNA"/>
</dbReference>
<protein>
    <recommendedName>
        <fullName evidence="1">C2H2-type domain-containing protein</fullName>
    </recommendedName>
</protein>
<dbReference type="AlphaFoldDB" id="A0A1Q5TXN0"/>
<gene>
    <name evidence="2" type="ORF">PENSUB_6742</name>
</gene>
<accession>A0A1Q5TXN0</accession>
<keyword evidence="3" id="KW-1185">Reference proteome</keyword>
<evidence type="ECO:0000313" key="3">
    <source>
        <dbReference type="Proteomes" id="UP000186955"/>
    </source>
</evidence>
<dbReference type="PROSITE" id="PS00028">
    <property type="entry name" value="ZINC_FINGER_C2H2_1"/>
    <property type="match status" value="1"/>
</dbReference>
<evidence type="ECO:0000259" key="1">
    <source>
        <dbReference type="PROSITE" id="PS00028"/>
    </source>
</evidence>
<proteinExistence type="predicted"/>
<dbReference type="STRING" id="1316194.A0A1Q5TXN0"/>
<name>A0A1Q5TXN0_9EURO</name>
<dbReference type="InterPro" id="IPR013087">
    <property type="entry name" value="Znf_C2H2_type"/>
</dbReference>
<organism evidence="2 3">
    <name type="scientific">Penicillium subrubescens</name>
    <dbReference type="NCBI Taxonomy" id="1316194"/>
    <lineage>
        <taxon>Eukaryota</taxon>
        <taxon>Fungi</taxon>
        <taxon>Dikarya</taxon>
        <taxon>Ascomycota</taxon>
        <taxon>Pezizomycotina</taxon>
        <taxon>Eurotiomycetes</taxon>
        <taxon>Eurotiomycetidae</taxon>
        <taxon>Eurotiales</taxon>
        <taxon>Aspergillaceae</taxon>
        <taxon>Penicillium</taxon>
    </lineage>
</organism>
<sequence>MSGPGEPTIADQYFIGNQQWGVAICRQCECGVKPGEIVHHLTNIQGQHRISRCVAEQVVEIIRQTDKWNCVEEEIRSLPTAVDRPILALPIYQDGLQCQFCRQIYRSRDSLRVHWSKKHRFSAYGHGSKPRPSEIAAGKAETRGGVKAVVCQRVFPRGLRSHYIHILYEPEAPPPLATQAAEAVDQLREVFSRKIQLEREIQHGTIDETNPWLDRTGWAVYLRGRKPKGLRICIESPMEDAEGDEGTARVIWDAVLRVAGKSQNITQLERTGHPFIPD</sequence>
<dbReference type="InterPro" id="IPR022698">
    <property type="entry name" value="OrsD"/>
</dbReference>